<evidence type="ECO:0000313" key="2">
    <source>
        <dbReference type="EMBL" id="AQS41291.1"/>
    </source>
</evidence>
<keyword evidence="1" id="KW-0732">Signal</keyword>
<protein>
    <submittedName>
        <fullName evidence="2">Uncharacterized protein</fullName>
    </submittedName>
</protein>
<name>A0A1U9JTV2_9HYPH</name>
<dbReference type="AlphaFoldDB" id="A0A1U9JTV2"/>
<evidence type="ECO:0000256" key="1">
    <source>
        <dbReference type="SAM" id="SignalP"/>
    </source>
</evidence>
<accession>A0A1U9JTV2</accession>
<reference evidence="2 3" key="1">
    <citation type="journal article" date="2010" name="Science">
        <title>Genomic comparison of the ants Camponotus floridanus and Harpegnathos saltator.</title>
        <authorList>
            <person name="Bonasio R."/>
            <person name="Zhang G."/>
            <person name="Ye C."/>
            <person name="Mutti N.S."/>
            <person name="Fang X."/>
            <person name="Qin N."/>
            <person name="Donahue G."/>
            <person name="Yang P."/>
            <person name="Li Q."/>
            <person name="Li C."/>
            <person name="Zhang P."/>
            <person name="Huang Z."/>
            <person name="Berger S.L."/>
            <person name="Reinberg D."/>
            <person name="Wang J."/>
            <person name="Liebig J."/>
        </authorList>
    </citation>
    <scope>NUCLEOTIDE SEQUENCE [LARGE SCALE GENOMIC DNA]</scope>
    <source>
        <strain evidence="2 3">Hsal</strain>
    </source>
</reference>
<sequence length="195" mass="21655">MKKIAAALCLLLLLAAGDMAVARPAGGDTEVRLLACHGYGCNFRTMIPLTQQDLQAIRRAFAEYGKTAQGEREAVKKAVAIYEERTTQVIGVRDEPRMAFGRPKRKGQMDCTDESTNTQGVLRYLQGAGYLKFHRSGRPVVRGVFIDGRYPHWTAVMIDDKGGRWAVDSWYGAGGAEPDILPLKEWKKRGRGGRR</sequence>
<keyword evidence="3" id="KW-1185">Reference proteome</keyword>
<dbReference type="Proteomes" id="UP000188912">
    <property type="component" value="Chromosome"/>
</dbReference>
<dbReference type="EMBL" id="CP017315">
    <property type="protein sequence ID" value="AQS41291.1"/>
    <property type="molecule type" value="Genomic_DNA"/>
</dbReference>
<gene>
    <name evidence="2" type="ORF">BHV28_05850</name>
</gene>
<evidence type="ECO:0000313" key="3">
    <source>
        <dbReference type="Proteomes" id="UP000188912"/>
    </source>
</evidence>
<dbReference type="STRING" id="1902579.BHV28_05850"/>
<dbReference type="KEGG" id="thd:BHV28_05850"/>
<proteinExistence type="predicted"/>
<feature type="signal peptide" evidence="1">
    <location>
        <begin position="1"/>
        <end position="20"/>
    </location>
</feature>
<organism evidence="2 3">
    <name type="scientific">Candidatus Tokpelaia hoelldobleri</name>
    <dbReference type="NCBI Taxonomy" id="1902579"/>
    <lineage>
        <taxon>Bacteria</taxon>
        <taxon>Pseudomonadati</taxon>
        <taxon>Pseudomonadota</taxon>
        <taxon>Alphaproteobacteria</taxon>
        <taxon>Hyphomicrobiales</taxon>
        <taxon>Candidatus Tokpelaia</taxon>
    </lineage>
</organism>
<reference evidence="2 3" key="2">
    <citation type="journal article" date="2016" name="Sci. Rep.">
        <title>The genome of Rhizobiales bacteria in predatory ants reveals urease gene functions but no genes for nitrogen fixation.</title>
        <authorList>
            <person name="Neuvonen M.M."/>
            <person name="Tamarit D."/>
            <person name="Naslund K."/>
            <person name="Liebig J."/>
            <person name="Feldhaar H."/>
            <person name="Moran N.A."/>
            <person name="Guy L."/>
            <person name="Andersson S.G."/>
        </authorList>
    </citation>
    <scope>NUCLEOTIDE SEQUENCE [LARGE SCALE GENOMIC DNA]</scope>
    <source>
        <strain evidence="2 3">Hsal</strain>
    </source>
</reference>
<feature type="chain" id="PRO_5013228177" evidence="1">
    <location>
        <begin position="21"/>
        <end position="195"/>
    </location>
</feature>